<evidence type="ECO:0000259" key="13">
    <source>
        <dbReference type="PROSITE" id="PS51192"/>
    </source>
</evidence>
<feature type="compositionally biased region" description="Polar residues" evidence="12">
    <location>
        <begin position="8"/>
        <end position="21"/>
    </location>
</feature>
<feature type="compositionally biased region" description="Polar residues" evidence="12">
    <location>
        <begin position="1097"/>
        <end position="1111"/>
    </location>
</feature>
<dbReference type="STRING" id="1882483.A0A317XSY0"/>
<feature type="compositionally biased region" description="Basic and acidic residues" evidence="12">
    <location>
        <begin position="76"/>
        <end position="90"/>
    </location>
</feature>
<dbReference type="Pfam" id="PF24385">
    <property type="entry name" value="DSRM_DHX29"/>
    <property type="match status" value="1"/>
</dbReference>
<accession>A0A317XSY0</accession>
<keyword evidence="9" id="KW-0694">RNA-binding</keyword>
<dbReference type="PANTHER" id="PTHR18934">
    <property type="entry name" value="ATP-DEPENDENT RNA HELICASE"/>
    <property type="match status" value="1"/>
</dbReference>
<feature type="compositionally biased region" description="Low complexity" evidence="12">
    <location>
        <begin position="578"/>
        <end position="599"/>
    </location>
</feature>
<dbReference type="FunFam" id="1.20.120.1080:FF:000002">
    <property type="entry name" value="Putative ATP-dependent RNA helicase DHX36"/>
    <property type="match status" value="1"/>
</dbReference>
<dbReference type="GO" id="GO:0005524">
    <property type="term" value="F:ATP binding"/>
    <property type="evidence" value="ECO:0007669"/>
    <property type="project" value="UniProtKB-KW"/>
</dbReference>
<dbReference type="InterPro" id="IPR011709">
    <property type="entry name" value="DEAD-box_helicase_OB_fold"/>
</dbReference>
<keyword evidence="6" id="KW-0378">Hydrolase</keyword>
<evidence type="ECO:0000313" key="15">
    <source>
        <dbReference type="EMBL" id="PWZ01436.1"/>
    </source>
</evidence>
<dbReference type="InterPro" id="IPR014001">
    <property type="entry name" value="Helicase_ATP-bd"/>
</dbReference>
<dbReference type="SUPFAM" id="SSF52540">
    <property type="entry name" value="P-loop containing nucleoside triphosphate hydrolases"/>
    <property type="match status" value="1"/>
</dbReference>
<dbReference type="SMART" id="SM00487">
    <property type="entry name" value="DEXDc"/>
    <property type="match status" value="1"/>
</dbReference>
<evidence type="ECO:0000256" key="9">
    <source>
        <dbReference type="ARBA" id="ARBA00022884"/>
    </source>
</evidence>
<protein>
    <recommendedName>
        <fullName evidence="2">RNA helicase</fullName>
        <ecNumber evidence="2">3.6.4.13</ecNumber>
    </recommendedName>
</protein>
<dbReference type="FunFam" id="3.40.50.300:FF:000500">
    <property type="entry name" value="ATP-dependent RNA helicase DHX29"/>
    <property type="match status" value="1"/>
</dbReference>
<dbReference type="Gene3D" id="3.40.50.300">
    <property type="entry name" value="P-loop containing nucleotide triphosphate hydrolases"/>
    <property type="match status" value="2"/>
</dbReference>
<feature type="region of interest" description="Disordered" evidence="12">
    <location>
        <begin position="314"/>
        <end position="351"/>
    </location>
</feature>
<comment type="subcellular location">
    <subcellularLocation>
        <location evidence="1">Plastid</location>
        <location evidence="1">Chloroplast</location>
    </subcellularLocation>
</comment>
<dbReference type="GO" id="GO:0016787">
    <property type="term" value="F:hydrolase activity"/>
    <property type="evidence" value="ECO:0007669"/>
    <property type="project" value="UniProtKB-KW"/>
</dbReference>
<feature type="compositionally biased region" description="Low complexity" evidence="12">
    <location>
        <begin position="29"/>
        <end position="52"/>
    </location>
</feature>
<feature type="compositionally biased region" description="Basic and acidic residues" evidence="12">
    <location>
        <begin position="314"/>
        <end position="335"/>
    </location>
</feature>
<dbReference type="InterPro" id="IPR027417">
    <property type="entry name" value="P-loop_NTPase"/>
</dbReference>
<dbReference type="Pfam" id="PF00271">
    <property type="entry name" value="Helicase_C"/>
    <property type="match status" value="1"/>
</dbReference>
<dbReference type="SMART" id="SM00490">
    <property type="entry name" value="HELICc"/>
    <property type="match status" value="1"/>
</dbReference>
<dbReference type="CDD" id="cd17917">
    <property type="entry name" value="DEXHc_RHA-like"/>
    <property type="match status" value="1"/>
</dbReference>
<feature type="region of interest" description="Disordered" evidence="12">
    <location>
        <begin position="174"/>
        <end position="202"/>
    </location>
</feature>
<feature type="region of interest" description="Disordered" evidence="12">
    <location>
        <begin position="1"/>
        <end position="52"/>
    </location>
</feature>
<dbReference type="InterPro" id="IPR007502">
    <property type="entry name" value="Helicase-assoc_dom"/>
</dbReference>
<feature type="domain" description="Helicase ATP-binding" evidence="13">
    <location>
        <begin position="884"/>
        <end position="1054"/>
    </location>
</feature>
<dbReference type="EMBL" id="KZ819190">
    <property type="protein sequence ID" value="PWZ01436.1"/>
    <property type="molecule type" value="Genomic_DNA"/>
</dbReference>
<dbReference type="Pfam" id="PF21010">
    <property type="entry name" value="HA2_C"/>
    <property type="match status" value="1"/>
</dbReference>
<reference evidence="15 16" key="1">
    <citation type="journal article" date="2018" name="Mol. Biol. Evol.">
        <title>Broad Genomic Sampling Reveals a Smut Pathogenic Ancestry of the Fungal Clade Ustilaginomycotina.</title>
        <authorList>
            <person name="Kijpornyongpan T."/>
            <person name="Mondo S.J."/>
            <person name="Barry K."/>
            <person name="Sandor L."/>
            <person name="Lee J."/>
            <person name="Lipzen A."/>
            <person name="Pangilinan J."/>
            <person name="LaButti K."/>
            <person name="Hainaut M."/>
            <person name="Henrissat B."/>
            <person name="Grigoriev I.V."/>
            <person name="Spatafora J.W."/>
            <person name="Aime M.C."/>
        </authorList>
    </citation>
    <scope>NUCLEOTIDE SEQUENCE [LARGE SCALE GENOMIC DNA]</scope>
    <source>
        <strain evidence="15 16">MCA 3645</strain>
    </source>
</reference>
<evidence type="ECO:0000256" key="11">
    <source>
        <dbReference type="ARBA" id="ARBA00047984"/>
    </source>
</evidence>
<dbReference type="PROSITE" id="PS51192">
    <property type="entry name" value="HELICASE_ATP_BIND_1"/>
    <property type="match status" value="1"/>
</dbReference>
<feature type="region of interest" description="Disordered" evidence="12">
    <location>
        <begin position="553"/>
        <end position="640"/>
    </location>
</feature>
<dbReference type="InterPro" id="IPR056328">
    <property type="entry name" value="DSRM_DHX29"/>
</dbReference>
<keyword evidence="3" id="KW-0150">Chloroplast</keyword>
<feature type="compositionally biased region" description="Polar residues" evidence="12">
    <location>
        <begin position="556"/>
        <end position="577"/>
    </location>
</feature>
<dbReference type="GO" id="GO:0003723">
    <property type="term" value="F:RNA binding"/>
    <property type="evidence" value="ECO:0007669"/>
    <property type="project" value="UniProtKB-KW"/>
</dbReference>
<feature type="compositionally biased region" description="Acidic residues" evidence="12">
    <location>
        <begin position="1113"/>
        <end position="1128"/>
    </location>
</feature>
<evidence type="ECO:0000256" key="12">
    <source>
        <dbReference type="SAM" id="MobiDB-lite"/>
    </source>
</evidence>
<evidence type="ECO:0000256" key="2">
    <source>
        <dbReference type="ARBA" id="ARBA00012552"/>
    </source>
</evidence>
<evidence type="ECO:0000256" key="4">
    <source>
        <dbReference type="ARBA" id="ARBA00022640"/>
    </source>
</evidence>
<dbReference type="InterPro" id="IPR011545">
    <property type="entry name" value="DEAD/DEAH_box_helicase_dom"/>
</dbReference>
<evidence type="ECO:0000256" key="5">
    <source>
        <dbReference type="ARBA" id="ARBA00022741"/>
    </source>
</evidence>
<feature type="compositionally biased region" description="Polar residues" evidence="12">
    <location>
        <begin position="190"/>
        <end position="202"/>
    </location>
</feature>
<feature type="region of interest" description="Disordered" evidence="12">
    <location>
        <begin position="366"/>
        <end position="388"/>
    </location>
</feature>
<keyword evidence="16" id="KW-1185">Reference proteome</keyword>
<proteinExistence type="predicted"/>
<dbReference type="FunFam" id="3.40.50.300:FF:000819">
    <property type="entry name" value="ATP dependent RNA helicase, putative"/>
    <property type="match status" value="1"/>
</dbReference>
<keyword evidence="10" id="KW-0809">Transit peptide</keyword>
<dbReference type="EC" id="3.6.4.13" evidence="2"/>
<keyword evidence="5" id="KW-0547">Nucleotide-binding</keyword>
<dbReference type="PANTHER" id="PTHR18934:SF145">
    <property type="entry name" value="ATP-DEPENDENT RNA HELICASE DHX57-RELATED"/>
    <property type="match status" value="1"/>
</dbReference>
<evidence type="ECO:0000256" key="3">
    <source>
        <dbReference type="ARBA" id="ARBA00022528"/>
    </source>
</evidence>
<comment type="catalytic activity">
    <reaction evidence="11">
        <text>ATP + H2O = ADP + phosphate + H(+)</text>
        <dbReference type="Rhea" id="RHEA:13065"/>
        <dbReference type="ChEBI" id="CHEBI:15377"/>
        <dbReference type="ChEBI" id="CHEBI:15378"/>
        <dbReference type="ChEBI" id="CHEBI:30616"/>
        <dbReference type="ChEBI" id="CHEBI:43474"/>
        <dbReference type="ChEBI" id="CHEBI:456216"/>
        <dbReference type="EC" id="3.6.4.13"/>
    </reaction>
</comment>
<feature type="region of interest" description="Disordered" evidence="12">
    <location>
        <begin position="1093"/>
        <end position="1142"/>
    </location>
</feature>
<dbReference type="Gene3D" id="1.20.120.1080">
    <property type="match status" value="1"/>
</dbReference>
<dbReference type="Pfam" id="PF07717">
    <property type="entry name" value="OB_NTP_bind"/>
    <property type="match status" value="1"/>
</dbReference>
<dbReference type="CDD" id="cd18791">
    <property type="entry name" value="SF2_C_RHA"/>
    <property type="match status" value="1"/>
</dbReference>
<dbReference type="GO" id="GO:0003724">
    <property type="term" value="F:RNA helicase activity"/>
    <property type="evidence" value="ECO:0007669"/>
    <property type="project" value="UniProtKB-EC"/>
</dbReference>
<evidence type="ECO:0000256" key="10">
    <source>
        <dbReference type="ARBA" id="ARBA00022946"/>
    </source>
</evidence>
<dbReference type="PROSITE" id="PS51194">
    <property type="entry name" value="HELICASE_CTER"/>
    <property type="match status" value="1"/>
</dbReference>
<evidence type="ECO:0000259" key="14">
    <source>
        <dbReference type="PROSITE" id="PS51194"/>
    </source>
</evidence>
<dbReference type="Pfam" id="PF00270">
    <property type="entry name" value="DEAD"/>
    <property type="match status" value="1"/>
</dbReference>
<feature type="compositionally biased region" description="Basic and acidic residues" evidence="12">
    <location>
        <begin position="613"/>
        <end position="622"/>
    </location>
</feature>
<name>A0A317XSY0_9BASI</name>
<feature type="region of interest" description="Disordered" evidence="12">
    <location>
        <begin position="70"/>
        <end position="90"/>
    </location>
</feature>
<evidence type="ECO:0000256" key="1">
    <source>
        <dbReference type="ARBA" id="ARBA00004229"/>
    </source>
</evidence>
<dbReference type="InterPro" id="IPR001650">
    <property type="entry name" value="Helicase_C-like"/>
</dbReference>
<evidence type="ECO:0000256" key="7">
    <source>
        <dbReference type="ARBA" id="ARBA00022806"/>
    </source>
</evidence>
<feature type="domain" description="Helicase C-terminal" evidence="14">
    <location>
        <begin position="1164"/>
        <end position="1342"/>
    </location>
</feature>
<evidence type="ECO:0000256" key="8">
    <source>
        <dbReference type="ARBA" id="ARBA00022840"/>
    </source>
</evidence>
<evidence type="ECO:0000256" key="6">
    <source>
        <dbReference type="ARBA" id="ARBA00022801"/>
    </source>
</evidence>
<organism evidence="15 16">
    <name type="scientific">Testicularia cyperi</name>
    <dbReference type="NCBI Taxonomy" id="1882483"/>
    <lineage>
        <taxon>Eukaryota</taxon>
        <taxon>Fungi</taxon>
        <taxon>Dikarya</taxon>
        <taxon>Basidiomycota</taxon>
        <taxon>Ustilaginomycotina</taxon>
        <taxon>Ustilaginomycetes</taxon>
        <taxon>Ustilaginales</taxon>
        <taxon>Anthracoideaceae</taxon>
        <taxon>Testicularia</taxon>
    </lineage>
</organism>
<feature type="compositionally biased region" description="Acidic residues" evidence="12">
    <location>
        <begin position="336"/>
        <end position="345"/>
    </location>
</feature>
<dbReference type="SMART" id="SM00847">
    <property type="entry name" value="HA2"/>
    <property type="match status" value="1"/>
</dbReference>
<sequence>MGKKKPTLKSNVNRGFATTSIPKKAQPEPANSTPAASCSSASKSTSGKNATAVADYEKANEDSLAGNLAASGAAEASKDAKEYFDPQKEEEQALQNLVERLQERVEKEVLRQHKAIEYDRRFAKTLPNFDMESAVREQILDIAAALQKPTTTPTSTVTADISSFEDADTLASSSQTASVGASPANPVFTPHSTLTPATADSGTVTPLSLAGPAGNSAAMASLSKDLQSLAISNAAAGGLGGSAGAASSSSSSAFADTEEKVMTRAMSTYQLLLKLGFSSAMAEKALASAASPDLEDCLAFLYLHLDEETLEDALRQGEGKAVKNRRGKDTNKDILPEDEANEDYDESRPPVYHGYEFTRSEALGKGDFARSDFPPTKTVPGASKPGQIDAPTPAAAFVSKSKQATAAATAANSAVPKEKVDALRRASEKLAQQLEVELESDQVETLERPTATWSLLRAMQIRIDQERSKWKKELGKDADTLLKNEHGRLERVLGRTKDFMRECERMAHFDQKSATYGFRTVLRQREENEKQLKAAEAEEDKKRQQRRKEIEAAMSLNFTANTEGSTTAEDVCSTPQQASETKNSAATNANSATRPSASSGNSDKPSAAAAAAGHDDDVRSDDGSEGGFFGDLLNEGPIEENDTETGAIVTLRTLPTQAKSGGGGKTPRVLLSDALKRADAYSSYTFTAIPSGGRLYRSKLAVRWNGGKVVPNKHPVNVGTPTYVDEYTLTAVGCASQLQADDLIATVALFCIDKDKPVQRALPPGYREWWEELDELQKNERDKKSRSRFQRVRDVVRIRMDETGSVKKAKGKLATNTLGTNNVAAANGQTGLGELASASVPPPSEAKAKEMIEFFSKRVESDRYQKMLPGRENLPIAKHRQEILKLVENYQIFVLSGETGCGKSTQVPAYILEHCLSKGQACKIYVTEPRRISAISLAERVSEELGEVRKSVGGNDSLVGYAIRLESNVGKNARLVYATTGIVLRMLEGTAFNDITHIIIDEVHERSIESDFLLIILKTLIAHHKDLKVILMSATVDADRISAYCGGCPTISVPGRTFPVSVHYLEDAVEMSNYIIDDDSPYLFKPKRGWNTRKQEASSNRSKLQLNHQSANNDDDDDDLLDDNDEDGQQGPRSGSINGSGKAYRSKTLETLEKMNEYVINHDLIVKILEHICVEKDLLPYSAATLVFMPGLAEIRKLHDLLAEHTLFGGPSFQLYPLHSTISSENQGAVFEVPPRGVRKIVIATNIAETGITIPDITCVIDSGKHREMRYDEKRQISRLVDCFIARSNAKQRRGRAGRVQEGICFHLFTKYRHDFYLDEHPLPEMLRLSLQDLALKLKVMKIRIGTSIEDALTKALDPPSTANIQRAISALVEVKALTTNEDITHLGRHLSKLPLDVHMGKFLLVAALFRCLDPALTIAAALNSKTPFMTPFGKEAEADRAKQSFKLGDSDFLTIANAFNGFRRSAAQNHHRTFCNKSYLSIQNLMQIEELRQQYFAYLVDARFVTVADEIRLELNKLRYRGGGNNYGKPRFFFLPTELDVNSNSLSMIHATLAAGLYPKLLSIDAKTYQLKTIGNNQPTSIHPSSVNFKVKMSELVRNASSSYMIYYTMMQSKKLYAWETGVLDDRSVYLLCGDADFKLSSNSLYIDRQRIRIASTESPKSLLALKHLREQLSKLINASFRNPGKAWSHDQTKLFDLACQVLGVGANERDLALQQ</sequence>
<dbReference type="OrthoDB" id="5600252at2759"/>
<keyword evidence="7 15" id="KW-0347">Helicase</keyword>
<evidence type="ECO:0000313" key="16">
    <source>
        <dbReference type="Proteomes" id="UP000246740"/>
    </source>
</evidence>
<keyword evidence="8" id="KW-0067">ATP-binding</keyword>
<dbReference type="FunCoup" id="A0A317XSY0">
    <property type="interactions" value="347"/>
</dbReference>
<dbReference type="Proteomes" id="UP000246740">
    <property type="component" value="Unassembled WGS sequence"/>
</dbReference>
<dbReference type="InParanoid" id="A0A317XSY0"/>
<gene>
    <name evidence="15" type="ORF">BCV70DRAFT_198866</name>
</gene>
<keyword evidence="4" id="KW-0934">Plastid</keyword>